<dbReference type="Proteomes" id="UP000315648">
    <property type="component" value="Unassembled WGS sequence"/>
</dbReference>
<feature type="domain" description="Peptidoglycan beta-N-acetylmuramidase NamZ C-terminal" evidence="2">
    <location>
        <begin position="236"/>
        <end position="390"/>
    </location>
</feature>
<dbReference type="AlphaFoldDB" id="A0A556QSZ0"/>
<dbReference type="PIRSF" id="PIRSF016719">
    <property type="entry name" value="UCP016719"/>
    <property type="match status" value="1"/>
</dbReference>
<reference evidence="3 4" key="1">
    <citation type="submission" date="2019-07" db="EMBL/GenBank/DDBJ databases">
        <title>Description of 53C-WASEF.</title>
        <authorList>
            <person name="Pitt A."/>
            <person name="Hahn M.W."/>
        </authorList>
    </citation>
    <scope>NUCLEOTIDE SEQUENCE [LARGE SCALE GENOMIC DNA]</scope>
    <source>
        <strain evidence="3 4">53C-WASEF</strain>
    </source>
</reference>
<dbReference type="InterPro" id="IPR048503">
    <property type="entry name" value="NamZ_C"/>
</dbReference>
<evidence type="ECO:0000313" key="3">
    <source>
        <dbReference type="EMBL" id="TSJ79754.1"/>
    </source>
</evidence>
<dbReference type="PANTHER" id="PTHR42915">
    <property type="entry name" value="HYPOTHETICAL 460 KDA PROTEIN IN FEUA-SIGW INTERGENIC REGION [PRECURSOR]"/>
    <property type="match status" value="1"/>
</dbReference>
<dbReference type="InterPro" id="IPR008302">
    <property type="entry name" value="NamZ"/>
</dbReference>
<dbReference type="PANTHER" id="PTHR42915:SF1">
    <property type="entry name" value="PEPTIDOGLYCAN BETA-N-ACETYLMURAMIDASE NAMZ"/>
    <property type="match status" value="1"/>
</dbReference>
<keyword evidence="4" id="KW-1185">Reference proteome</keyword>
<gene>
    <name evidence="3" type="ORF">FPL22_08680</name>
</gene>
<proteinExistence type="predicted"/>
<dbReference type="EMBL" id="VMBG01000001">
    <property type="protein sequence ID" value="TSJ79754.1"/>
    <property type="molecule type" value="Genomic_DNA"/>
</dbReference>
<evidence type="ECO:0000259" key="1">
    <source>
        <dbReference type="Pfam" id="PF07075"/>
    </source>
</evidence>
<protein>
    <submittedName>
        <fullName evidence="3">DUF1343 domain-containing protein</fullName>
    </submittedName>
</protein>
<name>A0A556QSZ0_9BACT</name>
<evidence type="ECO:0000313" key="4">
    <source>
        <dbReference type="Proteomes" id="UP000315648"/>
    </source>
</evidence>
<feature type="domain" description="Peptidoglycan beta-N-acetylmuramidase NamZ N-terminal" evidence="1">
    <location>
        <begin position="20"/>
        <end position="229"/>
    </location>
</feature>
<dbReference type="Gene3D" id="3.40.50.12170">
    <property type="entry name" value="Uncharacterised protein PF07075, DUF1343"/>
    <property type="match status" value="1"/>
</dbReference>
<dbReference type="Pfam" id="PF20732">
    <property type="entry name" value="NamZ_C"/>
    <property type="match status" value="1"/>
</dbReference>
<dbReference type="OrthoDB" id="9801061at2"/>
<sequence>MLGIDVLEATGFRAIAGKKVGLLTHPAGVNRRGESTIDVLRRAPNARLVALFAPEHSLSGDVKASVNFEDVIDPRTKLPVYSLHGKNRKPTPSQLKGLDALVIDLQDIGVRSYTYNVVMRYAIEACFENGVEVIVLDRPNPLGGFKVDGPILDREWFSGVGAYQMPYVHGLTMAEIARLAASEPGILAVPESVRRKGRITLVPMRGWKRSMRWPDTGLKFIPTSPLVRDFPAVMGYAMIGLGCEYSGFKHGVGTSFPFRGLTFKGVTADRLIRDLKALNIAGLSYRKITVPDAAGKPKEGVYVDVSDWQAWRPTELSFELMRLACRYDPPNPFLKVTSVQARSFNIHVGSTAWWTALKRDGANVNVEANIAAWRNQALSYQQLTRKYWLYN</sequence>
<dbReference type="Gene3D" id="3.90.1150.140">
    <property type="match status" value="1"/>
</dbReference>
<comment type="caution">
    <text evidence="3">The sequence shown here is derived from an EMBL/GenBank/DDBJ whole genome shotgun (WGS) entry which is preliminary data.</text>
</comment>
<organism evidence="3 4">
    <name type="scientific">Rariglobus hedericola</name>
    <dbReference type="NCBI Taxonomy" id="2597822"/>
    <lineage>
        <taxon>Bacteria</taxon>
        <taxon>Pseudomonadati</taxon>
        <taxon>Verrucomicrobiota</taxon>
        <taxon>Opitutia</taxon>
        <taxon>Opitutales</taxon>
        <taxon>Opitutaceae</taxon>
        <taxon>Rariglobus</taxon>
    </lineage>
</organism>
<dbReference type="GO" id="GO:0033922">
    <property type="term" value="F:peptidoglycan beta-N-acetylmuramidase activity"/>
    <property type="evidence" value="ECO:0007669"/>
    <property type="project" value="InterPro"/>
</dbReference>
<dbReference type="Pfam" id="PF07075">
    <property type="entry name" value="NamZ_N"/>
    <property type="match status" value="1"/>
</dbReference>
<evidence type="ECO:0000259" key="2">
    <source>
        <dbReference type="Pfam" id="PF20732"/>
    </source>
</evidence>
<dbReference type="InterPro" id="IPR048502">
    <property type="entry name" value="NamZ_N"/>
</dbReference>
<accession>A0A556QSZ0</accession>